<dbReference type="EMBL" id="JBAMIC010000010">
    <property type="protein sequence ID" value="KAK7102389.1"/>
    <property type="molecule type" value="Genomic_DNA"/>
</dbReference>
<evidence type="ECO:0000313" key="2">
    <source>
        <dbReference type="EMBL" id="KAK7102389.1"/>
    </source>
</evidence>
<dbReference type="AlphaFoldDB" id="A0AAN9BBZ7"/>
<proteinExistence type="predicted"/>
<dbReference type="Proteomes" id="UP001374579">
    <property type="component" value="Unassembled WGS sequence"/>
</dbReference>
<keyword evidence="3" id="KW-1185">Reference proteome</keyword>
<organism evidence="2 3">
    <name type="scientific">Littorina saxatilis</name>
    <dbReference type="NCBI Taxonomy" id="31220"/>
    <lineage>
        <taxon>Eukaryota</taxon>
        <taxon>Metazoa</taxon>
        <taxon>Spiralia</taxon>
        <taxon>Lophotrochozoa</taxon>
        <taxon>Mollusca</taxon>
        <taxon>Gastropoda</taxon>
        <taxon>Caenogastropoda</taxon>
        <taxon>Littorinimorpha</taxon>
        <taxon>Littorinoidea</taxon>
        <taxon>Littorinidae</taxon>
        <taxon>Littorina</taxon>
    </lineage>
</organism>
<keyword evidence="1" id="KW-1133">Transmembrane helix</keyword>
<feature type="transmembrane region" description="Helical" evidence="1">
    <location>
        <begin position="64"/>
        <end position="83"/>
    </location>
</feature>
<evidence type="ECO:0000256" key="1">
    <source>
        <dbReference type="SAM" id="Phobius"/>
    </source>
</evidence>
<name>A0AAN9BBZ7_9CAEN</name>
<comment type="caution">
    <text evidence="2">The sequence shown here is derived from an EMBL/GenBank/DDBJ whole genome shotgun (WGS) entry which is preliminary data.</text>
</comment>
<evidence type="ECO:0000313" key="3">
    <source>
        <dbReference type="Proteomes" id="UP001374579"/>
    </source>
</evidence>
<keyword evidence="1" id="KW-0812">Transmembrane</keyword>
<keyword evidence="1" id="KW-0472">Membrane</keyword>
<gene>
    <name evidence="2" type="ORF">V1264_020613</name>
</gene>
<sequence length="219" mass="25000">MSYPVSIVNMDEVAESNKSGRADTDCSEKYEERFVEIEFRALRAYLMNYKESSYFDKWSRCAEVGSYLLGLLGLVGGTSLIIMNKRLMGGTLFAISFPTSGAIQWSARGQSRVIPSFATRAQQHVDAGAEWTRIHRLAKLYRSQLKSNDLNSSDVEAKYLGLLDAYKLASLCTVIREKAYKEFNDVKLVCGEHDRRRNQVTEYCAHEKKREEHMSKKIN</sequence>
<accession>A0AAN9BBZ7</accession>
<reference evidence="2 3" key="1">
    <citation type="submission" date="2024-02" db="EMBL/GenBank/DDBJ databases">
        <title>Chromosome-scale genome assembly of the rough periwinkle Littorina saxatilis.</title>
        <authorList>
            <person name="De Jode A."/>
            <person name="Faria R."/>
            <person name="Formenti G."/>
            <person name="Sims Y."/>
            <person name="Smith T.P."/>
            <person name="Tracey A."/>
            <person name="Wood J.M.D."/>
            <person name="Zagrodzka Z.B."/>
            <person name="Johannesson K."/>
            <person name="Butlin R.K."/>
            <person name="Leder E.H."/>
        </authorList>
    </citation>
    <scope>NUCLEOTIDE SEQUENCE [LARGE SCALE GENOMIC DNA]</scope>
    <source>
        <strain evidence="2">Snail1</strain>
        <tissue evidence="2">Muscle</tissue>
    </source>
</reference>
<protein>
    <submittedName>
        <fullName evidence="2">Uncharacterized protein</fullName>
    </submittedName>
</protein>